<sequence length="788" mass="88773">MKNFTFVYLFILMLSPAVIFGQAPQNIKKLEEKYTEYFKLDREVVFLHLNKTTVLPKENLWISAYVYNPKLHLPNKETANLNIDIFSEDGKFLDSKTILVSGGKGSLYFDLDPNTFAPGTYYLRASTNYMRNFEEDLSYLQSFTIYAEGEPRERAKESFDLQLLPEGGHLVTGVLSSVGVKLINDKGRGTSFTEAKVLNSAGVEITSFDSNDFGMARFNLTPRENEAYKVVLTTGNGEQISKKVPQAQMSGIALTSYERKDFYIFSLKTNEETRQSLDDKKFFLAIHKDGAIKDVAFQFPENKLEANIRVEKDSLFTGVNTITVFNEALEPVLERLIFNSRDLKHLPVAAKNTARRGDSLSVELTASRPLNNNSMSISVLPAKTLAYNANHSIVSAFYLKPYIEGSIDHATYYFSPGEDQRKMYDLDLLLLTQGWSKYNWNKIFSKPAQEIYASETGFSIEGTITGRNAKKHTSLFVRSEDSGLLEFVEINEDDTFRVDNLYIEDSTALAIGLVNERNDKITKPRVSFRISPVKTRQQPLAASKMSKTFPVEETYTNRDRIDLISSDVSLDTISLIGIKKDSQKFRNESNTFQEEVAITDDIASRYFYVTDLIAKKGFRVIRTPTSVEIINNIPFSLNGNQSPLIIFNGAPMVNGAEMLIDLQTSQVESIVINKRGEGYGMQGGNGVIKVVTKRGAGTTQYSDTMLSIIADNGFSKDREFYTPRYSSYTSQAYEEFGTIDWISNLSLDAEGKAQFKILNTLQPEVKIIIEGINSEGYLISEELMVKTM</sequence>
<evidence type="ECO:0000313" key="3">
    <source>
        <dbReference type="Proteomes" id="UP000309016"/>
    </source>
</evidence>
<proteinExistence type="predicted"/>
<accession>A0A5B7X060</accession>
<name>A0A5B7X060_9FLAO</name>
<organism evidence="2 3">
    <name type="scientific">Antarcticibacterium flavum</name>
    <dbReference type="NCBI Taxonomy" id="2058175"/>
    <lineage>
        <taxon>Bacteria</taxon>
        <taxon>Pseudomonadati</taxon>
        <taxon>Bacteroidota</taxon>
        <taxon>Flavobacteriia</taxon>
        <taxon>Flavobacteriales</taxon>
        <taxon>Flavobacteriaceae</taxon>
        <taxon>Antarcticibacterium</taxon>
    </lineage>
</organism>
<dbReference type="SUPFAM" id="SSF56935">
    <property type="entry name" value="Porins"/>
    <property type="match status" value="1"/>
</dbReference>
<gene>
    <name evidence="2" type="ORF">FHG64_05900</name>
</gene>
<evidence type="ECO:0000313" key="2">
    <source>
        <dbReference type="EMBL" id="QCY68974.1"/>
    </source>
</evidence>
<evidence type="ECO:0000256" key="1">
    <source>
        <dbReference type="SAM" id="SignalP"/>
    </source>
</evidence>
<evidence type="ECO:0008006" key="4">
    <source>
        <dbReference type="Google" id="ProtNLM"/>
    </source>
</evidence>
<dbReference type="Proteomes" id="UP000309016">
    <property type="component" value="Chromosome"/>
</dbReference>
<dbReference type="OrthoDB" id="679547at2"/>
<dbReference type="KEGG" id="afla:FHG64_05900"/>
<reference evidence="2 3" key="1">
    <citation type="submission" date="2019-06" db="EMBL/GenBank/DDBJ databases">
        <title>Complete genome sequence of Antarcticibacterium flavum KCTC 52984T from an Antarctic marine sediment.</title>
        <authorList>
            <person name="Lee Y.M."/>
            <person name="Shin S.C."/>
        </authorList>
    </citation>
    <scope>NUCLEOTIDE SEQUENCE [LARGE SCALE GENOMIC DNA]</scope>
    <source>
        <strain evidence="2 3">KCTC 52984</strain>
    </source>
</reference>
<dbReference type="AlphaFoldDB" id="A0A5B7X060"/>
<dbReference type="EMBL" id="CP040812">
    <property type="protein sequence ID" value="QCY68974.1"/>
    <property type="molecule type" value="Genomic_DNA"/>
</dbReference>
<feature type="chain" id="PRO_5022701127" description="TonB-dependent receptor plug domain-containing protein" evidence="1">
    <location>
        <begin position="20"/>
        <end position="788"/>
    </location>
</feature>
<feature type="signal peptide" evidence="1">
    <location>
        <begin position="1"/>
        <end position="19"/>
    </location>
</feature>
<protein>
    <recommendedName>
        <fullName evidence="4">TonB-dependent receptor plug domain-containing protein</fullName>
    </recommendedName>
</protein>
<keyword evidence="3" id="KW-1185">Reference proteome</keyword>
<dbReference type="RefSeq" id="WP_139065557.1">
    <property type="nucleotide sequence ID" value="NZ_CP040812.1"/>
</dbReference>
<keyword evidence="1" id="KW-0732">Signal</keyword>